<dbReference type="GO" id="GO:0003919">
    <property type="term" value="F:FMN adenylyltransferase activity"/>
    <property type="evidence" value="ECO:0007669"/>
    <property type="project" value="UniProtKB-UniRule"/>
</dbReference>
<dbReference type="SMART" id="SM00904">
    <property type="entry name" value="Flavokinase"/>
    <property type="match status" value="1"/>
</dbReference>
<dbReference type="NCBIfam" id="NF004159">
    <property type="entry name" value="PRK05627.1-2"/>
    <property type="match status" value="1"/>
</dbReference>
<dbReference type="AlphaFoldDB" id="J3TGW9"/>
<keyword evidence="5 15" id="KW-0288">FMN</keyword>
<dbReference type="InterPro" id="IPR014729">
    <property type="entry name" value="Rossmann-like_a/b/a_fold"/>
</dbReference>
<dbReference type="GO" id="GO:0009398">
    <property type="term" value="P:FMN biosynthetic process"/>
    <property type="evidence" value="ECO:0007669"/>
    <property type="project" value="UniProtKB-UniRule"/>
</dbReference>
<name>J3TGW9_9ENTR</name>
<keyword evidence="10 15" id="KW-0274">FAD</keyword>
<accession>J3TGW9</accession>
<dbReference type="Pfam" id="PF01687">
    <property type="entry name" value="Flavokinase"/>
    <property type="match status" value="1"/>
</dbReference>
<comment type="pathway">
    <text evidence="2 15">Cofactor biosynthesis; FAD biosynthesis; FAD from FMN: step 1/1.</text>
</comment>
<comment type="pathway">
    <text evidence="3 15">Cofactor biosynthesis; FMN biosynthesis; FMN from riboflavin (ATP route): step 1/1.</text>
</comment>
<dbReference type="GO" id="GO:0006747">
    <property type="term" value="P:FAD biosynthetic process"/>
    <property type="evidence" value="ECO:0007669"/>
    <property type="project" value="UniProtKB-UniRule"/>
</dbReference>
<feature type="domain" description="Riboflavin kinase" evidence="16">
    <location>
        <begin position="183"/>
        <end position="307"/>
    </location>
</feature>
<dbReference type="NCBIfam" id="TIGR00083">
    <property type="entry name" value="ribF"/>
    <property type="match status" value="1"/>
</dbReference>
<keyword evidence="4 15" id="KW-0285">Flavoprotein</keyword>
<dbReference type="RefSeq" id="WP_014889069.1">
    <property type="nucleotide sequence ID" value="NC_018420.1"/>
</dbReference>
<dbReference type="InterPro" id="IPR023465">
    <property type="entry name" value="Riboflavin_kinase_dom_sf"/>
</dbReference>
<dbReference type="NCBIfam" id="NF004162">
    <property type="entry name" value="PRK05627.1-5"/>
    <property type="match status" value="1"/>
</dbReference>
<comment type="catalytic activity">
    <reaction evidence="14 15">
        <text>FMN + ATP + H(+) = FAD + diphosphate</text>
        <dbReference type="Rhea" id="RHEA:17237"/>
        <dbReference type="ChEBI" id="CHEBI:15378"/>
        <dbReference type="ChEBI" id="CHEBI:30616"/>
        <dbReference type="ChEBI" id="CHEBI:33019"/>
        <dbReference type="ChEBI" id="CHEBI:57692"/>
        <dbReference type="ChEBI" id="CHEBI:58210"/>
        <dbReference type="EC" id="2.7.7.2"/>
    </reaction>
</comment>
<dbReference type="EC" id="2.7.1.26" evidence="15"/>
<dbReference type="Pfam" id="PF06574">
    <property type="entry name" value="FAD_syn"/>
    <property type="match status" value="1"/>
</dbReference>
<keyword evidence="12" id="KW-0511">Multifunctional enzyme</keyword>
<protein>
    <recommendedName>
        <fullName evidence="15">Riboflavin biosynthesis protein</fullName>
    </recommendedName>
    <domain>
        <recommendedName>
            <fullName evidence="15">Riboflavin kinase</fullName>
            <ecNumber evidence="15">2.7.1.26</ecNumber>
        </recommendedName>
        <alternativeName>
            <fullName evidence="15">Flavokinase</fullName>
        </alternativeName>
    </domain>
    <domain>
        <recommendedName>
            <fullName evidence="15">FMN adenylyltransferase</fullName>
            <ecNumber evidence="15">2.7.7.2</ecNumber>
        </recommendedName>
        <alternativeName>
            <fullName evidence="15">FAD pyrophosphorylase</fullName>
        </alternativeName>
        <alternativeName>
            <fullName evidence="15">FAD synthase</fullName>
        </alternativeName>
    </domain>
</protein>
<comment type="catalytic activity">
    <reaction evidence="13 15">
        <text>riboflavin + ATP = FMN + ADP + H(+)</text>
        <dbReference type="Rhea" id="RHEA:14357"/>
        <dbReference type="ChEBI" id="CHEBI:15378"/>
        <dbReference type="ChEBI" id="CHEBI:30616"/>
        <dbReference type="ChEBI" id="CHEBI:57986"/>
        <dbReference type="ChEBI" id="CHEBI:58210"/>
        <dbReference type="ChEBI" id="CHEBI:456216"/>
        <dbReference type="EC" id="2.7.1.26"/>
    </reaction>
</comment>
<evidence type="ECO:0000256" key="13">
    <source>
        <dbReference type="ARBA" id="ARBA00047880"/>
    </source>
</evidence>
<dbReference type="GO" id="GO:0005524">
    <property type="term" value="F:ATP binding"/>
    <property type="evidence" value="ECO:0007669"/>
    <property type="project" value="UniProtKB-UniRule"/>
</dbReference>
<reference evidence="17" key="1">
    <citation type="journal article" date="2012" name="Mol. Biol. Evol.">
        <title>Genome reduction and co-evolution between the primary and secondary bacterial symbionts of psyllids.</title>
        <authorList>
            <person name="Sloan D.B."/>
            <person name="Moran N.A."/>
        </authorList>
    </citation>
    <scope>NUCLEOTIDE SEQUENCE [LARGE SCALE GENOMIC DNA]</scope>
    <source>
        <strain evidence="17">Hcub_S</strain>
    </source>
</reference>
<evidence type="ECO:0000256" key="14">
    <source>
        <dbReference type="ARBA" id="ARBA00049494"/>
    </source>
</evidence>
<dbReference type="GO" id="GO:0008531">
    <property type="term" value="F:riboflavin kinase activity"/>
    <property type="evidence" value="ECO:0007669"/>
    <property type="project" value="UniProtKB-UniRule"/>
</dbReference>
<dbReference type="SUPFAM" id="SSF82114">
    <property type="entry name" value="Riboflavin kinase-like"/>
    <property type="match status" value="1"/>
</dbReference>
<dbReference type="InterPro" id="IPR002606">
    <property type="entry name" value="Riboflavin_kinase_bac"/>
</dbReference>
<dbReference type="UniPathway" id="UPA00277">
    <property type="reaction ID" value="UER00407"/>
</dbReference>
<dbReference type="Gene3D" id="3.40.50.620">
    <property type="entry name" value="HUPs"/>
    <property type="match status" value="1"/>
</dbReference>
<evidence type="ECO:0000259" key="16">
    <source>
        <dbReference type="SMART" id="SM00904"/>
    </source>
</evidence>
<dbReference type="InterPro" id="IPR015865">
    <property type="entry name" value="Riboflavin_kinase_bac/euk"/>
</dbReference>
<comment type="similarity">
    <text evidence="15">Belongs to the ribF family.</text>
</comment>
<dbReference type="UniPathway" id="UPA00276">
    <property type="reaction ID" value="UER00406"/>
</dbReference>
<evidence type="ECO:0000256" key="11">
    <source>
        <dbReference type="ARBA" id="ARBA00022840"/>
    </source>
</evidence>
<dbReference type="CDD" id="cd02064">
    <property type="entry name" value="FAD_synthetase_N"/>
    <property type="match status" value="1"/>
</dbReference>
<dbReference type="STRING" id="134287.A35E_00482"/>
<dbReference type="Gene3D" id="2.40.30.30">
    <property type="entry name" value="Riboflavin kinase-like"/>
    <property type="match status" value="1"/>
</dbReference>
<evidence type="ECO:0000313" key="18">
    <source>
        <dbReference type="Proteomes" id="UP000003937"/>
    </source>
</evidence>
<dbReference type="HOGENOM" id="CLU_048437_0_1_6"/>
<keyword evidence="6 15" id="KW-0808">Transferase</keyword>
<dbReference type="PANTHER" id="PTHR22749">
    <property type="entry name" value="RIBOFLAVIN KINASE/FMN ADENYLYLTRANSFERASE"/>
    <property type="match status" value="1"/>
</dbReference>
<gene>
    <name evidence="17" type="ORF">A35E_00482</name>
</gene>
<dbReference type="EMBL" id="CP003547">
    <property type="protein sequence ID" value="AFP85772.1"/>
    <property type="molecule type" value="Genomic_DNA"/>
</dbReference>
<dbReference type="KEGG" id="sehc:A35E_00482"/>
<dbReference type="InterPro" id="IPR023468">
    <property type="entry name" value="Riboflavin_kinase"/>
</dbReference>
<evidence type="ECO:0000256" key="7">
    <source>
        <dbReference type="ARBA" id="ARBA00022695"/>
    </source>
</evidence>
<dbReference type="PIRSF" id="PIRSF004491">
    <property type="entry name" value="FAD_Synth"/>
    <property type="match status" value="1"/>
</dbReference>
<dbReference type="NCBIfam" id="NF004163">
    <property type="entry name" value="PRK05627.1-6"/>
    <property type="match status" value="1"/>
</dbReference>
<organism evidence="17 18">
    <name type="scientific">secondary endosymbiont of Heteropsylla cubana</name>
    <dbReference type="NCBI Taxonomy" id="134287"/>
    <lineage>
        <taxon>Bacteria</taxon>
        <taxon>Pseudomonadati</taxon>
        <taxon>Pseudomonadota</taxon>
        <taxon>Gammaproteobacteria</taxon>
        <taxon>Enterobacterales</taxon>
        <taxon>Enterobacteriaceae</taxon>
        <taxon>aphid secondary symbionts</taxon>
    </lineage>
</organism>
<evidence type="ECO:0000256" key="10">
    <source>
        <dbReference type="ARBA" id="ARBA00022827"/>
    </source>
</evidence>
<evidence type="ECO:0000256" key="15">
    <source>
        <dbReference type="PIRNR" id="PIRNR004491"/>
    </source>
</evidence>
<evidence type="ECO:0000256" key="1">
    <source>
        <dbReference type="ARBA" id="ARBA00002121"/>
    </source>
</evidence>
<dbReference type="OrthoDB" id="9803667at2"/>
<sequence>MELIRGIHNLHARHHGCVLTIGNFDGFHRGHQALISELRSEGQRRNLPVMAIIFEPQPQEYFSKSAAPARLTLLRDKVKYLATAKVDIIVCVHFNKRFSSINAYRFLTDYLVKKIGVRLISIGCDFRFGSGRQGDFMLLQQVGKETGFEVMKSTTHIVGNQRVSSTRVRNALSQDQLEEAEILLGHPYQLSGRVVYGDALGRTIGFPTANLSLNGRRVALNGVYVVEVLGLTNKPVPGIANIGNRPTVSGLNQKIEVHLLDINKNIYGYHLDIIIKKKVRQEKRFPSLESLKQQIANDVISARHYFEFEKPQNSIH</sequence>
<dbReference type="InterPro" id="IPR015864">
    <property type="entry name" value="FAD_synthase"/>
</dbReference>
<dbReference type="FunFam" id="3.40.50.620:FF:000021">
    <property type="entry name" value="Riboflavin biosynthesis protein"/>
    <property type="match status" value="1"/>
</dbReference>
<evidence type="ECO:0000313" key="17">
    <source>
        <dbReference type="EMBL" id="AFP85772.1"/>
    </source>
</evidence>
<dbReference type="PANTHER" id="PTHR22749:SF6">
    <property type="entry name" value="RIBOFLAVIN KINASE"/>
    <property type="match status" value="1"/>
</dbReference>
<keyword evidence="18" id="KW-1185">Reference proteome</keyword>
<evidence type="ECO:0000256" key="4">
    <source>
        <dbReference type="ARBA" id="ARBA00022630"/>
    </source>
</evidence>
<keyword evidence="7 15" id="KW-0548">Nucleotidyltransferase</keyword>
<evidence type="ECO:0000256" key="9">
    <source>
        <dbReference type="ARBA" id="ARBA00022777"/>
    </source>
</evidence>
<dbReference type="Proteomes" id="UP000003937">
    <property type="component" value="Chromosome"/>
</dbReference>
<keyword evidence="11 15" id="KW-0067">ATP-binding</keyword>
<dbReference type="PATRIC" id="fig|134287.3.peg.455"/>
<evidence type="ECO:0000256" key="3">
    <source>
        <dbReference type="ARBA" id="ARBA00005201"/>
    </source>
</evidence>
<evidence type="ECO:0000256" key="6">
    <source>
        <dbReference type="ARBA" id="ARBA00022679"/>
    </source>
</evidence>
<comment type="function">
    <text evidence="1">Catalyzes the phosphorylation of riboflavin to FMN followed by the adenylation of FMN to FAD.</text>
</comment>
<dbReference type="GO" id="GO:0009231">
    <property type="term" value="P:riboflavin biosynthetic process"/>
    <property type="evidence" value="ECO:0007669"/>
    <property type="project" value="InterPro"/>
</dbReference>
<evidence type="ECO:0000256" key="12">
    <source>
        <dbReference type="ARBA" id="ARBA00023268"/>
    </source>
</evidence>
<dbReference type="SUPFAM" id="SSF52374">
    <property type="entry name" value="Nucleotidylyl transferase"/>
    <property type="match status" value="1"/>
</dbReference>
<keyword evidence="8 15" id="KW-0547">Nucleotide-binding</keyword>
<proteinExistence type="inferred from homology"/>
<dbReference type="EC" id="2.7.7.2" evidence="15"/>
<evidence type="ECO:0000256" key="8">
    <source>
        <dbReference type="ARBA" id="ARBA00022741"/>
    </source>
</evidence>
<keyword evidence="9 15" id="KW-0418">Kinase</keyword>
<evidence type="ECO:0000256" key="2">
    <source>
        <dbReference type="ARBA" id="ARBA00004726"/>
    </source>
</evidence>
<evidence type="ECO:0000256" key="5">
    <source>
        <dbReference type="ARBA" id="ARBA00022643"/>
    </source>
</evidence>